<dbReference type="InterPro" id="IPR004405">
    <property type="entry name" value="TF_pelota"/>
</dbReference>
<proteinExistence type="predicted"/>
<name>A0A3P6G6J7_BRAOL</name>
<protein>
    <recommendedName>
        <fullName evidence="1">Pelota N-terminal domain-containing protein</fullName>
    </recommendedName>
</protein>
<dbReference type="PANTHER" id="PTHR10853:SF5">
    <property type="entry name" value="PROTEIN PELOTA HOMOLOG"/>
    <property type="match status" value="1"/>
</dbReference>
<gene>
    <name evidence="2" type="ORF">BOLC1T02338H</name>
</gene>
<dbReference type="Pfam" id="PF26356">
    <property type="entry name" value="Pelota_N"/>
    <property type="match status" value="1"/>
</dbReference>
<organism evidence="2">
    <name type="scientific">Brassica oleracea</name>
    <name type="common">Wild cabbage</name>
    <dbReference type="NCBI Taxonomy" id="3712"/>
    <lineage>
        <taxon>Eukaryota</taxon>
        <taxon>Viridiplantae</taxon>
        <taxon>Streptophyta</taxon>
        <taxon>Embryophyta</taxon>
        <taxon>Tracheophyta</taxon>
        <taxon>Spermatophyta</taxon>
        <taxon>Magnoliopsida</taxon>
        <taxon>eudicotyledons</taxon>
        <taxon>Gunneridae</taxon>
        <taxon>Pentapetalae</taxon>
        <taxon>rosids</taxon>
        <taxon>malvids</taxon>
        <taxon>Brassicales</taxon>
        <taxon>Brassicaceae</taxon>
        <taxon>Brassiceae</taxon>
        <taxon>Brassica</taxon>
    </lineage>
</organism>
<dbReference type="Gene3D" id="2.30.30.870">
    <property type="entry name" value="Pelota, domain A"/>
    <property type="match status" value="1"/>
</dbReference>
<dbReference type="GO" id="GO:0070481">
    <property type="term" value="P:nuclear-transcribed mRNA catabolic process, non-stop decay"/>
    <property type="evidence" value="ECO:0007669"/>
    <property type="project" value="InterPro"/>
</dbReference>
<dbReference type="SUPFAM" id="SSF159065">
    <property type="entry name" value="Dom34/Pelota N-terminal domain-like"/>
    <property type="match status" value="1"/>
</dbReference>
<dbReference type="GO" id="GO:0071025">
    <property type="term" value="P:RNA surveillance"/>
    <property type="evidence" value="ECO:0007669"/>
    <property type="project" value="InterPro"/>
</dbReference>
<dbReference type="PANTHER" id="PTHR10853">
    <property type="entry name" value="PELOTA"/>
    <property type="match status" value="1"/>
</dbReference>
<dbReference type="EMBL" id="LR031878">
    <property type="protein sequence ID" value="VDD49949.1"/>
    <property type="molecule type" value="Genomic_DNA"/>
</dbReference>
<dbReference type="GO" id="GO:0070966">
    <property type="term" value="P:nuclear-transcribed mRNA catabolic process, no-go decay"/>
    <property type="evidence" value="ECO:0007669"/>
    <property type="project" value="InterPro"/>
</dbReference>
<feature type="domain" description="Pelota N-terminal" evidence="1">
    <location>
        <begin position="15"/>
        <end position="58"/>
    </location>
</feature>
<dbReference type="InterPro" id="IPR058547">
    <property type="entry name" value="Pelota_N"/>
</dbReference>
<evidence type="ECO:0000313" key="2">
    <source>
        <dbReference type="EMBL" id="VDD49949.1"/>
    </source>
</evidence>
<dbReference type="GO" id="GO:0032790">
    <property type="term" value="P:ribosome disassembly"/>
    <property type="evidence" value="ECO:0007669"/>
    <property type="project" value="TreeGrafter"/>
</dbReference>
<evidence type="ECO:0000259" key="1">
    <source>
        <dbReference type="Pfam" id="PF26356"/>
    </source>
</evidence>
<sequence>MAVTFRYTLSFHHVPGGGRDSERVRLKLEVHVEEVDYDKDASVLRIRGKNILENEHVKEFPVLNLVLVRSILWRLT</sequence>
<dbReference type="AlphaFoldDB" id="A0A3P6G6J7"/>
<dbReference type="GO" id="GO:0070651">
    <property type="term" value="P:nonfunctional rRNA decay"/>
    <property type="evidence" value="ECO:0007669"/>
    <property type="project" value="TreeGrafter"/>
</dbReference>
<accession>A0A3P6G6J7</accession>
<reference evidence="2" key="1">
    <citation type="submission" date="2018-11" db="EMBL/GenBank/DDBJ databases">
        <authorList>
            <consortium name="Genoscope - CEA"/>
            <person name="William W."/>
        </authorList>
    </citation>
    <scope>NUCLEOTIDE SEQUENCE</scope>
</reference>
<dbReference type="GO" id="GO:0005737">
    <property type="term" value="C:cytoplasm"/>
    <property type="evidence" value="ECO:0007669"/>
    <property type="project" value="TreeGrafter"/>
</dbReference>
<dbReference type="InterPro" id="IPR038069">
    <property type="entry name" value="Pelota/DOM34_N"/>
</dbReference>